<dbReference type="RefSeq" id="WP_316003544.1">
    <property type="nucleotide sequence ID" value="NZ_JAWDIT010000001.1"/>
</dbReference>
<dbReference type="EMBL" id="JAWDIT010000001">
    <property type="protein sequence ID" value="MDU0344858.1"/>
    <property type="molecule type" value="Genomic_DNA"/>
</dbReference>
<dbReference type="CDD" id="cd16917">
    <property type="entry name" value="HATPase_UhpB-NarQ-NarX-like"/>
    <property type="match status" value="1"/>
</dbReference>
<dbReference type="InterPro" id="IPR029016">
    <property type="entry name" value="GAF-like_dom_sf"/>
</dbReference>
<reference evidence="6 7" key="1">
    <citation type="submission" date="2023-09" db="EMBL/GenBank/DDBJ databases">
        <title>Microbacterium fusihabitans sp. nov., Microbacterium phycihabitans sp. nov., and Microbacterium cervinum sp. nov., isolated from dried seaweeds of beach.</title>
        <authorList>
            <person name="Lee S.D."/>
        </authorList>
    </citation>
    <scope>NUCLEOTIDE SEQUENCE [LARGE SCALE GENOMIC DNA]</scope>
    <source>
        <strain evidence="6 7">KSW2-29</strain>
    </source>
</reference>
<evidence type="ECO:0000256" key="4">
    <source>
        <dbReference type="SAM" id="MobiDB-lite"/>
    </source>
</evidence>
<accession>A0ABU3SJ87</accession>
<dbReference type="SMART" id="SM00065">
    <property type="entry name" value="GAF"/>
    <property type="match status" value="2"/>
</dbReference>
<dbReference type="Gene3D" id="3.30.565.10">
    <property type="entry name" value="Histidine kinase-like ATPase, C-terminal domain"/>
    <property type="match status" value="1"/>
</dbReference>
<gene>
    <name evidence="6" type="ORF">RWH44_03985</name>
</gene>
<dbReference type="InterPro" id="IPR050482">
    <property type="entry name" value="Sensor_HK_TwoCompSys"/>
</dbReference>
<dbReference type="InterPro" id="IPR011712">
    <property type="entry name" value="Sig_transdc_His_kin_sub3_dim/P"/>
</dbReference>
<keyword evidence="1" id="KW-0808">Transferase</keyword>
<dbReference type="PANTHER" id="PTHR24421">
    <property type="entry name" value="NITRATE/NITRITE SENSOR PROTEIN NARX-RELATED"/>
    <property type="match status" value="1"/>
</dbReference>
<dbReference type="Pfam" id="PF07730">
    <property type="entry name" value="HisKA_3"/>
    <property type="match status" value="1"/>
</dbReference>
<keyword evidence="7" id="KW-1185">Reference proteome</keyword>
<keyword evidence="3" id="KW-0902">Two-component regulatory system</keyword>
<name>A0ABU3SJ87_9MICO</name>
<dbReference type="Pfam" id="PF02518">
    <property type="entry name" value="HATPase_c"/>
    <property type="match status" value="1"/>
</dbReference>
<comment type="caution">
    <text evidence="6">The sequence shown here is derived from an EMBL/GenBank/DDBJ whole genome shotgun (WGS) entry which is preliminary data.</text>
</comment>
<dbReference type="SUPFAM" id="SSF55874">
    <property type="entry name" value="ATPase domain of HSP90 chaperone/DNA topoisomerase II/histidine kinase"/>
    <property type="match status" value="1"/>
</dbReference>
<organism evidence="6 7">
    <name type="scientific">Microbacterium phycohabitans</name>
    <dbReference type="NCBI Taxonomy" id="3075993"/>
    <lineage>
        <taxon>Bacteria</taxon>
        <taxon>Bacillati</taxon>
        <taxon>Actinomycetota</taxon>
        <taxon>Actinomycetes</taxon>
        <taxon>Micrococcales</taxon>
        <taxon>Microbacteriaceae</taxon>
        <taxon>Microbacterium</taxon>
    </lineage>
</organism>
<feature type="domain" description="GAF" evidence="5">
    <location>
        <begin position="211"/>
        <end position="356"/>
    </location>
</feature>
<feature type="region of interest" description="Disordered" evidence="4">
    <location>
        <begin position="531"/>
        <end position="561"/>
    </location>
</feature>
<protein>
    <submittedName>
        <fullName evidence="6">GAF domain-containing protein</fullName>
    </submittedName>
</protein>
<dbReference type="PANTHER" id="PTHR24421:SF56">
    <property type="entry name" value="OXYGEN SENSOR HISTIDINE KINASE RESPONSE REGULATOR DOST"/>
    <property type="match status" value="1"/>
</dbReference>
<dbReference type="InterPro" id="IPR003594">
    <property type="entry name" value="HATPase_dom"/>
</dbReference>
<dbReference type="Pfam" id="PF13185">
    <property type="entry name" value="GAF_2"/>
    <property type="match status" value="1"/>
</dbReference>
<feature type="region of interest" description="Disordered" evidence="4">
    <location>
        <begin position="1"/>
        <end position="22"/>
    </location>
</feature>
<dbReference type="Pfam" id="PF13492">
    <property type="entry name" value="GAF_3"/>
    <property type="match status" value="1"/>
</dbReference>
<dbReference type="Gene3D" id="3.30.450.40">
    <property type="match status" value="2"/>
</dbReference>
<evidence type="ECO:0000313" key="7">
    <source>
        <dbReference type="Proteomes" id="UP001261125"/>
    </source>
</evidence>
<feature type="domain" description="GAF" evidence="5">
    <location>
        <begin position="41"/>
        <end position="188"/>
    </location>
</feature>
<keyword evidence="2" id="KW-0418">Kinase</keyword>
<dbReference type="InterPro" id="IPR036890">
    <property type="entry name" value="HATPase_C_sf"/>
</dbReference>
<evidence type="ECO:0000256" key="2">
    <source>
        <dbReference type="ARBA" id="ARBA00022777"/>
    </source>
</evidence>
<evidence type="ECO:0000259" key="5">
    <source>
        <dbReference type="SMART" id="SM00065"/>
    </source>
</evidence>
<dbReference type="InterPro" id="IPR003018">
    <property type="entry name" value="GAF"/>
</dbReference>
<dbReference type="Gene3D" id="1.20.5.1930">
    <property type="match status" value="1"/>
</dbReference>
<sequence length="561" mass="59119">MTSEHLAPPADAPPPAPDETSSADHLRGLLRAIDTIVGEIELPVVLRRVVEAAVDLVDAEYGALGIIAADRSSLDQFIHVGLPADTADAIGHLPRGRGVLGALIAHPEPIRLDHLGEDPRAVGFPAHHPRMESFLGAPIRVRGEVYGNLYLTDARRGTFSAEDEELVRALASTAGFAIQNARLLDEARTRATWMTATAELSATILASPSDDVNDLLARRVADLVDGSLVTVLVPVDGSDMLRVAAALGPGEDDVIGASVDRAHTIAGAAMHDGGARVATVPSVADRPDPASITGDHETGPAIAAPLQTRQHTWGALCIARAPGERGFTAVELEVLHDLASQASIATELARVQSEQQRAMLTDERARIARDLHDHVIQQLFGAGLTLQSMSASLDRTGDRDRVGDVIRQLDDAITQIRTVVFALSARDGSSLRHRLIDVVAEASGALRRPPALRFAGAVDHAIRGPLADDVVGVARELLTNSVRHAGADSISLDVALTGPDVSVVVTDDGVGIRDDRRSGLANLTERAARRGGTLTLTTGPGGTRAEWRAPLDTVTEGGSER</sequence>
<dbReference type="Proteomes" id="UP001261125">
    <property type="component" value="Unassembled WGS sequence"/>
</dbReference>
<evidence type="ECO:0000313" key="6">
    <source>
        <dbReference type="EMBL" id="MDU0344858.1"/>
    </source>
</evidence>
<dbReference type="SUPFAM" id="SSF55781">
    <property type="entry name" value="GAF domain-like"/>
    <property type="match status" value="2"/>
</dbReference>
<evidence type="ECO:0000256" key="1">
    <source>
        <dbReference type="ARBA" id="ARBA00022679"/>
    </source>
</evidence>
<proteinExistence type="predicted"/>
<evidence type="ECO:0000256" key="3">
    <source>
        <dbReference type="ARBA" id="ARBA00023012"/>
    </source>
</evidence>